<comment type="caution">
    <text evidence="1">The sequence shown here is derived from an EMBL/GenBank/DDBJ whole genome shotgun (WGS) entry which is preliminary data.</text>
</comment>
<name>H5UQK5_9MICO</name>
<gene>
    <name evidence="1" type="ORF">MOPEL_032_00550</name>
</gene>
<evidence type="ECO:0000313" key="2">
    <source>
        <dbReference type="Proteomes" id="UP000004367"/>
    </source>
</evidence>
<dbReference type="OrthoDB" id="9802264at2"/>
<dbReference type="Proteomes" id="UP000004367">
    <property type="component" value="Unassembled WGS sequence"/>
</dbReference>
<evidence type="ECO:0000313" key="1">
    <source>
        <dbReference type="EMBL" id="GAB48013.1"/>
    </source>
</evidence>
<dbReference type="Gene3D" id="3.40.50.300">
    <property type="entry name" value="P-loop containing nucleotide triphosphate hydrolases"/>
    <property type="match status" value="1"/>
</dbReference>
<reference evidence="1 2" key="1">
    <citation type="submission" date="2012-02" db="EMBL/GenBank/DDBJ databases">
        <title>Whole genome shotgun sequence of Mobilicoccus pelagius NBRC 104925.</title>
        <authorList>
            <person name="Yoshida Y."/>
            <person name="Hosoyama A."/>
            <person name="Tsuchikane K."/>
            <person name="Katsumata H."/>
            <person name="Yamazaki S."/>
            <person name="Fujita N."/>
        </authorList>
    </citation>
    <scope>NUCLEOTIDE SEQUENCE [LARGE SCALE GENOMIC DNA]</scope>
    <source>
        <strain evidence="1 2">NBRC 104925</strain>
    </source>
</reference>
<accession>H5UQK5</accession>
<protein>
    <submittedName>
        <fullName evidence="1">Putative ABC transporter ATP-binding protein</fullName>
    </submittedName>
</protein>
<dbReference type="PANTHER" id="PTHR24220">
    <property type="entry name" value="IMPORT ATP-BINDING PROTEIN"/>
    <property type="match status" value="1"/>
</dbReference>
<dbReference type="GO" id="GO:0005524">
    <property type="term" value="F:ATP binding"/>
    <property type="evidence" value="ECO:0007669"/>
    <property type="project" value="UniProtKB-KW"/>
</dbReference>
<keyword evidence="1" id="KW-0547">Nucleotide-binding</keyword>
<dbReference type="SUPFAM" id="SSF52540">
    <property type="entry name" value="P-loop containing nucleoside triphosphate hydrolases"/>
    <property type="match status" value="1"/>
</dbReference>
<dbReference type="AlphaFoldDB" id="H5UQK5"/>
<dbReference type="STRING" id="1089455.MOPEL_032_00550"/>
<dbReference type="EMBL" id="BAFE01000030">
    <property type="protein sequence ID" value="GAB48013.1"/>
    <property type="molecule type" value="Genomic_DNA"/>
</dbReference>
<sequence length="146" mass="15312">MALGDGVLPELPVLENVALPLLLDGLPHRRAVAHAADLLDEIGLSGLGARRPADLRPRDRVLVAVGRALVTEPHLVVAADPTPELGEAVGADVLDVLLGRCAHTGAALLLTTEVGASAARCTRRVEICDGRLVRHPEVHYATQALL</sequence>
<dbReference type="GO" id="GO:0005886">
    <property type="term" value="C:plasma membrane"/>
    <property type="evidence" value="ECO:0007669"/>
    <property type="project" value="TreeGrafter"/>
</dbReference>
<dbReference type="InterPro" id="IPR015854">
    <property type="entry name" value="ABC_transpr_LolD-like"/>
</dbReference>
<dbReference type="GO" id="GO:0022857">
    <property type="term" value="F:transmembrane transporter activity"/>
    <property type="evidence" value="ECO:0007669"/>
    <property type="project" value="TreeGrafter"/>
</dbReference>
<dbReference type="eggNOG" id="COG1136">
    <property type="taxonomic scope" value="Bacteria"/>
</dbReference>
<keyword evidence="2" id="KW-1185">Reference proteome</keyword>
<dbReference type="RefSeq" id="WP_009481911.1">
    <property type="nucleotide sequence ID" value="NZ_BAFE01000030.1"/>
</dbReference>
<organism evidence="1 2">
    <name type="scientific">Mobilicoccus pelagius NBRC 104925</name>
    <dbReference type="NCBI Taxonomy" id="1089455"/>
    <lineage>
        <taxon>Bacteria</taxon>
        <taxon>Bacillati</taxon>
        <taxon>Actinomycetota</taxon>
        <taxon>Actinomycetes</taxon>
        <taxon>Micrococcales</taxon>
        <taxon>Dermatophilaceae</taxon>
        <taxon>Mobilicoccus</taxon>
    </lineage>
</organism>
<keyword evidence="1" id="KW-0067">ATP-binding</keyword>
<proteinExistence type="predicted"/>
<dbReference type="InterPro" id="IPR027417">
    <property type="entry name" value="P-loop_NTPase"/>
</dbReference>